<sequence length="54" mass="6055">AILVSAAARYAAFSLKIPSVRNDSWTIASEEIKYFPSSSLSRLKILRRILKTSK</sequence>
<feature type="non-terminal residue" evidence="1">
    <location>
        <position position="1"/>
    </location>
</feature>
<reference evidence="2" key="1">
    <citation type="submission" date="2021-01" db="EMBL/GenBank/DDBJ databases">
        <title>Caligus Genome Assembly.</title>
        <authorList>
            <person name="Gallardo-Escarate C."/>
        </authorList>
    </citation>
    <scope>NUCLEOTIDE SEQUENCE [LARGE SCALE GENOMIC DNA]</scope>
</reference>
<accession>A0A7T8KCW8</accession>
<proteinExistence type="predicted"/>
<dbReference type="Proteomes" id="UP000595437">
    <property type="component" value="Chromosome 4"/>
</dbReference>
<protein>
    <submittedName>
        <fullName evidence="1">Uncharacterized protein</fullName>
    </submittedName>
</protein>
<evidence type="ECO:0000313" key="1">
    <source>
        <dbReference type="EMBL" id="QQP53592.1"/>
    </source>
</evidence>
<organism evidence="1 2">
    <name type="scientific">Caligus rogercresseyi</name>
    <name type="common">Sea louse</name>
    <dbReference type="NCBI Taxonomy" id="217165"/>
    <lineage>
        <taxon>Eukaryota</taxon>
        <taxon>Metazoa</taxon>
        <taxon>Ecdysozoa</taxon>
        <taxon>Arthropoda</taxon>
        <taxon>Crustacea</taxon>
        <taxon>Multicrustacea</taxon>
        <taxon>Hexanauplia</taxon>
        <taxon>Copepoda</taxon>
        <taxon>Siphonostomatoida</taxon>
        <taxon>Caligidae</taxon>
        <taxon>Caligus</taxon>
    </lineage>
</organism>
<keyword evidence="2" id="KW-1185">Reference proteome</keyword>
<evidence type="ECO:0000313" key="2">
    <source>
        <dbReference type="Proteomes" id="UP000595437"/>
    </source>
</evidence>
<name>A0A7T8KCW8_CALRO</name>
<gene>
    <name evidence="1" type="ORF">FKW44_006119</name>
</gene>
<dbReference type="AlphaFoldDB" id="A0A7T8KCW8"/>
<dbReference type="EMBL" id="CP045893">
    <property type="protein sequence ID" value="QQP53592.1"/>
    <property type="molecule type" value="Genomic_DNA"/>
</dbReference>